<feature type="compositionally biased region" description="Polar residues" evidence="1">
    <location>
        <begin position="29"/>
        <end position="63"/>
    </location>
</feature>
<comment type="caution">
    <text evidence="2">The sequence shown here is derived from an EMBL/GenBank/DDBJ whole genome shotgun (WGS) entry which is preliminary data.</text>
</comment>
<dbReference type="Proteomes" id="UP000324897">
    <property type="component" value="Unassembled WGS sequence"/>
</dbReference>
<gene>
    <name evidence="2" type="ORF">EJB05_18679</name>
</gene>
<feature type="region of interest" description="Disordered" evidence="1">
    <location>
        <begin position="1"/>
        <end position="68"/>
    </location>
</feature>
<feature type="non-terminal residue" evidence="2">
    <location>
        <position position="1"/>
    </location>
</feature>
<dbReference type="AlphaFoldDB" id="A0A5J9VKS6"/>
<evidence type="ECO:0000313" key="2">
    <source>
        <dbReference type="EMBL" id="TVU36733.1"/>
    </source>
</evidence>
<evidence type="ECO:0000313" key="3">
    <source>
        <dbReference type="Proteomes" id="UP000324897"/>
    </source>
</evidence>
<sequence length="146" mass="15380">TRDGSLLPRSVSPSSVAAEGCTPPPPSCHRSTADASKTQIPGSTTAAQQGRRSQAPSSGSVSCGQRAAARSTRTLLLLQRRRKGWKLLLLVCSSCFGASSRSKFCKIVATGGKLPYFVCPSSVGVRSKGQKFCETVVKGWKLLPLV</sequence>
<protein>
    <submittedName>
        <fullName evidence="2">Uncharacterized protein</fullName>
    </submittedName>
</protein>
<evidence type="ECO:0000256" key="1">
    <source>
        <dbReference type="SAM" id="MobiDB-lite"/>
    </source>
</evidence>
<reference evidence="2 3" key="1">
    <citation type="journal article" date="2019" name="Sci. Rep.">
        <title>A high-quality genome of Eragrostis curvula grass provides insights into Poaceae evolution and supports new strategies to enhance forage quality.</title>
        <authorList>
            <person name="Carballo J."/>
            <person name="Santos B.A.C.M."/>
            <person name="Zappacosta D."/>
            <person name="Garbus I."/>
            <person name="Selva J.P."/>
            <person name="Gallo C.A."/>
            <person name="Diaz A."/>
            <person name="Albertini E."/>
            <person name="Caccamo M."/>
            <person name="Echenique V."/>
        </authorList>
    </citation>
    <scope>NUCLEOTIDE SEQUENCE [LARGE SCALE GENOMIC DNA]</scope>
    <source>
        <strain evidence="3">cv. Victoria</strain>
        <tissue evidence="2">Leaf</tissue>
    </source>
</reference>
<organism evidence="2 3">
    <name type="scientific">Eragrostis curvula</name>
    <name type="common">weeping love grass</name>
    <dbReference type="NCBI Taxonomy" id="38414"/>
    <lineage>
        <taxon>Eukaryota</taxon>
        <taxon>Viridiplantae</taxon>
        <taxon>Streptophyta</taxon>
        <taxon>Embryophyta</taxon>
        <taxon>Tracheophyta</taxon>
        <taxon>Spermatophyta</taxon>
        <taxon>Magnoliopsida</taxon>
        <taxon>Liliopsida</taxon>
        <taxon>Poales</taxon>
        <taxon>Poaceae</taxon>
        <taxon>PACMAD clade</taxon>
        <taxon>Chloridoideae</taxon>
        <taxon>Eragrostideae</taxon>
        <taxon>Eragrostidinae</taxon>
        <taxon>Eragrostis</taxon>
    </lineage>
</organism>
<accession>A0A5J9VKS6</accession>
<name>A0A5J9VKS6_9POAL</name>
<proteinExistence type="predicted"/>
<feature type="compositionally biased region" description="Low complexity" evidence="1">
    <location>
        <begin position="1"/>
        <end position="18"/>
    </location>
</feature>
<dbReference type="Gramene" id="TVU36733">
    <property type="protein sequence ID" value="TVU36733"/>
    <property type="gene ID" value="EJB05_18679"/>
</dbReference>
<dbReference type="EMBL" id="RWGY01000009">
    <property type="protein sequence ID" value="TVU36733.1"/>
    <property type="molecule type" value="Genomic_DNA"/>
</dbReference>
<keyword evidence="3" id="KW-1185">Reference proteome</keyword>